<gene>
    <name evidence="5" type="ORF">GCM10025881_09800</name>
</gene>
<dbReference type="InterPro" id="IPR039261">
    <property type="entry name" value="FNR_nucleotide-bd"/>
</dbReference>
<keyword evidence="2" id="KW-0001">2Fe-2S</keyword>
<comment type="cofactor">
    <cofactor evidence="1">
        <name>FAD</name>
        <dbReference type="ChEBI" id="CHEBI:57692"/>
    </cofactor>
</comment>
<dbReference type="PRINTS" id="PR00371">
    <property type="entry name" value="FPNCR"/>
</dbReference>
<dbReference type="PANTHER" id="PTHR47354:SF5">
    <property type="entry name" value="PROTEIN RFBI"/>
    <property type="match status" value="1"/>
</dbReference>
<dbReference type="EMBL" id="BSVB01000001">
    <property type="protein sequence ID" value="GMA94156.1"/>
    <property type="molecule type" value="Genomic_DNA"/>
</dbReference>
<dbReference type="InterPro" id="IPR008333">
    <property type="entry name" value="Cbr1-like_FAD-bd_dom"/>
</dbReference>
<dbReference type="InterPro" id="IPR001433">
    <property type="entry name" value="OxRdtase_FAD/NAD-bd"/>
</dbReference>
<dbReference type="PRINTS" id="PR00406">
    <property type="entry name" value="CYTB5RDTASE"/>
</dbReference>
<sequence>MTAAWHVATVVAARPETASARRIELEVPGWPGNDAGQHLDVRLTAPDGYQASRSYSIASAGPSTRVELAVDRLPDGEVSPFLVDELAVGDQLEVHGPLGGYFVWRPGSEPERPVQLIAGGSGVVPLLAMVRAHAGSGDPTPFRLLYSVRTPDDVFYRNELQQAADGSPLELDLVYTRTSPPGATRPAGRLTRETLTESVEPAQRRPRVFICGSTGFVEQVAVWLQELGHAAADIRTERFGGT</sequence>
<dbReference type="PROSITE" id="PS51384">
    <property type="entry name" value="FAD_FR"/>
    <property type="match status" value="1"/>
</dbReference>
<protein>
    <submittedName>
        <fullName evidence="5">Oxidoreductase</fullName>
    </submittedName>
</protein>
<evidence type="ECO:0000256" key="2">
    <source>
        <dbReference type="ARBA" id="ARBA00022714"/>
    </source>
</evidence>
<reference evidence="6" key="1">
    <citation type="journal article" date="2019" name="Int. J. Syst. Evol. Microbiol.">
        <title>The Global Catalogue of Microorganisms (GCM) 10K type strain sequencing project: providing services to taxonomists for standard genome sequencing and annotation.</title>
        <authorList>
            <consortium name="The Broad Institute Genomics Platform"/>
            <consortium name="The Broad Institute Genome Sequencing Center for Infectious Disease"/>
            <person name="Wu L."/>
            <person name="Ma J."/>
        </authorList>
    </citation>
    <scope>NUCLEOTIDE SEQUENCE [LARGE SCALE GENOMIC DNA]</scope>
    <source>
        <strain evidence="6">NBRC 108894</strain>
    </source>
</reference>
<evidence type="ECO:0000313" key="6">
    <source>
        <dbReference type="Proteomes" id="UP001157034"/>
    </source>
</evidence>
<feature type="domain" description="FAD-binding FR-type" evidence="4">
    <location>
        <begin position="3"/>
        <end position="104"/>
    </location>
</feature>
<dbReference type="Proteomes" id="UP001157034">
    <property type="component" value="Unassembled WGS sequence"/>
</dbReference>
<dbReference type="RefSeq" id="WP_284253156.1">
    <property type="nucleotide sequence ID" value="NZ_BAAAQO010000003.1"/>
</dbReference>
<evidence type="ECO:0000256" key="3">
    <source>
        <dbReference type="ARBA" id="ARBA00023014"/>
    </source>
</evidence>
<dbReference type="InterPro" id="IPR001709">
    <property type="entry name" value="Flavoprot_Pyr_Nucl_cyt_Rdtase"/>
</dbReference>
<comment type="caution">
    <text evidence="5">The sequence shown here is derived from an EMBL/GenBank/DDBJ whole genome shotgun (WGS) entry which is preliminary data.</text>
</comment>
<keyword evidence="3" id="KW-0411">Iron-sulfur</keyword>
<evidence type="ECO:0000313" key="5">
    <source>
        <dbReference type="EMBL" id="GMA94156.1"/>
    </source>
</evidence>
<dbReference type="PANTHER" id="PTHR47354">
    <property type="entry name" value="NADH OXIDOREDUCTASE HCR"/>
    <property type="match status" value="1"/>
</dbReference>
<evidence type="ECO:0000256" key="1">
    <source>
        <dbReference type="ARBA" id="ARBA00001974"/>
    </source>
</evidence>
<dbReference type="SUPFAM" id="SSF52343">
    <property type="entry name" value="Ferredoxin reductase-like, C-terminal NADP-linked domain"/>
    <property type="match status" value="1"/>
</dbReference>
<organism evidence="5 6">
    <name type="scientific">Pseudolysinimonas kribbensis</name>
    <dbReference type="NCBI Taxonomy" id="433641"/>
    <lineage>
        <taxon>Bacteria</taxon>
        <taxon>Bacillati</taxon>
        <taxon>Actinomycetota</taxon>
        <taxon>Actinomycetes</taxon>
        <taxon>Micrococcales</taxon>
        <taxon>Microbacteriaceae</taxon>
        <taxon>Pseudolysinimonas</taxon>
    </lineage>
</organism>
<dbReference type="SUPFAM" id="SSF63380">
    <property type="entry name" value="Riboflavin synthase domain-like"/>
    <property type="match status" value="1"/>
</dbReference>
<keyword evidence="2" id="KW-0408">Iron</keyword>
<dbReference type="InterPro" id="IPR017938">
    <property type="entry name" value="Riboflavin_synthase-like_b-brl"/>
</dbReference>
<evidence type="ECO:0000259" key="4">
    <source>
        <dbReference type="PROSITE" id="PS51384"/>
    </source>
</evidence>
<dbReference type="Gene3D" id="3.40.50.80">
    <property type="entry name" value="Nucleotide-binding domain of ferredoxin-NADP reductase (FNR) module"/>
    <property type="match status" value="1"/>
</dbReference>
<dbReference type="Pfam" id="PF00175">
    <property type="entry name" value="NAD_binding_1"/>
    <property type="match status" value="1"/>
</dbReference>
<dbReference type="InterPro" id="IPR050415">
    <property type="entry name" value="MRET"/>
</dbReference>
<keyword evidence="6" id="KW-1185">Reference proteome</keyword>
<dbReference type="InterPro" id="IPR017927">
    <property type="entry name" value="FAD-bd_FR_type"/>
</dbReference>
<accession>A0ABQ6K342</accession>
<name>A0ABQ6K342_9MICO</name>
<dbReference type="Pfam" id="PF00970">
    <property type="entry name" value="FAD_binding_6"/>
    <property type="match status" value="1"/>
</dbReference>
<dbReference type="Gene3D" id="2.40.30.10">
    <property type="entry name" value="Translation factors"/>
    <property type="match status" value="1"/>
</dbReference>
<proteinExistence type="predicted"/>
<keyword evidence="2" id="KW-0479">Metal-binding</keyword>
<dbReference type="CDD" id="cd06217">
    <property type="entry name" value="FNR_iron_sulfur_binding_3"/>
    <property type="match status" value="1"/>
</dbReference>